<sequence>MKKMTGSILLASVLTLGAIAAPSILAASTAKSTTEEISADTKATLDEIRDQVKTGDITHEEAHAQMEELGIDPGFGKAGHRGHHGKGPFGNIDEETQTAIKDIRDQFKAGDLTEVEAQAKLDELSVDLPEDFLTHLDIQDLDEETKVALTEIRDQFIAGDLTQAQAQEKIEELGLDFSAKFLTRGPSHEKLTDEQKAQLDKIREQVEAGTLTEAEAQIQMEELGFNPRGGHKEHKHGGPHMKLQQKEEPVSEESQATTTSSEA</sequence>
<dbReference type="AlphaFoldDB" id="A0A4P7A1T5"/>
<feature type="chain" id="PRO_5038698850" description="Peptidoglycan-binding protein" evidence="2">
    <location>
        <begin position="27"/>
        <end position="263"/>
    </location>
</feature>
<dbReference type="EMBL" id="CP038015">
    <property type="protein sequence ID" value="QBP42832.1"/>
    <property type="molecule type" value="Genomic_DNA"/>
</dbReference>
<dbReference type="RefSeq" id="WP_134211577.1">
    <property type="nucleotide sequence ID" value="NZ_CP038015.1"/>
</dbReference>
<proteinExistence type="predicted"/>
<keyword evidence="4" id="KW-1185">Reference proteome</keyword>
<reference evidence="3 4" key="1">
    <citation type="submission" date="2019-03" db="EMBL/GenBank/DDBJ databases">
        <title>Complete genome sequence of Paenisporosarcina antarctica CGMCC 1.6503T.</title>
        <authorList>
            <person name="Rong J.-C."/>
            <person name="Chi N.-Y."/>
            <person name="Zhang Q.-F."/>
        </authorList>
    </citation>
    <scope>NUCLEOTIDE SEQUENCE [LARGE SCALE GENOMIC DNA]</scope>
    <source>
        <strain evidence="3 4">CGMCC 1.6503</strain>
    </source>
</reference>
<feature type="compositionally biased region" description="Basic residues" evidence="1">
    <location>
        <begin position="229"/>
        <end position="239"/>
    </location>
</feature>
<evidence type="ECO:0000256" key="1">
    <source>
        <dbReference type="SAM" id="MobiDB-lite"/>
    </source>
</evidence>
<dbReference type="OrthoDB" id="9812829at2"/>
<organism evidence="3 4">
    <name type="scientific">Paenisporosarcina antarctica</name>
    <dbReference type="NCBI Taxonomy" id="417367"/>
    <lineage>
        <taxon>Bacteria</taxon>
        <taxon>Bacillati</taxon>
        <taxon>Bacillota</taxon>
        <taxon>Bacilli</taxon>
        <taxon>Bacillales</taxon>
        <taxon>Caryophanaceae</taxon>
        <taxon>Paenisporosarcina</taxon>
    </lineage>
</organism>
<protein>
    <recommendedName>
        <fullName evidence="5">Peptidoglycan-binding protein</fullName>
    </recommendedName>
</protein>
<name>A0A4P7A1T5_9BACL</name>
<keyword evidence="2" id="KW-0732">Signal</keyword>
<feature type="region of interest" description="Disordered" evidence="1">
    <location>
        <begin position="224"/>
        <end position="263"/>
    </location>
</feature>
<evidence type="ECO:0000313" key="4">
    <source>
        <dbReference type="Proteomes" id="UP000294292"/>
    </source>
</evidence>
<gene>
    <name evidence="3" type="ORF">E2636_17545</name>
</gene>
<evidence type="ECO:0008006" key="5">
    <source>
        <dbReference type="Google" id="ProtNLM"/>
    </source>
</evidence>
<dbReference type="KEGG" id="panc:E2636_17545"/>
<accession>A0A4P7A1T5</accession>
<evidence type="ECO:0000256" key="2">
    <source>
        <dbReference type="SAM" id="SignalP"/>
    </source>
</evidence>
<feature type="signal peptide" evidence="2">
    <location>
        <begin position="1"/>
        <end position="26"/>
    </location>
</feature>
<evidence type="ECO:0000313" key="3">
    <source>
        <dbReference type="EMBL" id="QBP42832.1"/>
    </source>
</evidence>
<dbReference type="Proteomes" id="UP000294292">
    <property type="component" value="Chromosome"/>
</dbReference>
<feature type="compositionally biased region" description="Low complexity" evidence="1">
    <location>
        <begin position="252"/>
        <end position="263"/>
    </location>
</feature>